<evidence type="ECO:0000256" key="1">
    <source>
        <dbReference type="ARBA" id="ARBA00001947"/>
    </source>
</evidence>
<keyword evidence="6 12" id="KW-0441">Lipid A biosynthesis</keyword>
<evidence type="ECO:0000256" key="6">
    <source>
        <dbReference type="ARBA" id="ARBA00022556"/>
    </source>
</evidence>
<dbReference type="InterPro" id="IPR015870">
    <property type="entry name" value="UDP-acyl_N-AcGlcN_deAcase_N"/>
</dbReference>
<evidence type="ECO:0000256" key="9">
    <source>
        <dbReference type="ARBA" id="ARBA00022833"/>
    </source>
</evidence>
<proteinExistence type="inferred from homology"/>
<evidence type="ECO:0000256" key="8">
    <source>
        <dbReference type="ARBA" id="ARBA00022801"/>
    </source>
</evidence>
<comment type="catalytic activity">
    <reaction evidence="11 12">
        <text>a UDP-3-O-[(3R)-3-hydroxyacyl]-N-acetyl-alpha-D-glucosamine + H2O = a UDP-3-O-[(3R)-3-hydroxyacyl]-alpha-D-glucosamine + acetate</text>
        <dbReference type="Rhea" id="RHEA:67816"/>
        <dbReference type="ChEBI" id="CHEBI:15377"/>
        <dbReference type="ChEBI" id="CHEBI:30089"/>
        <dbReference type="ChEBI" id="CHEBI:137740"/>
        <dbReference type="ChEBI" id="CHEBI:173225"/>
        <dbReference type="EC" id="3.5.1.108"/>
    </reaction>
</comment>
<gene>
    <name evidence="12 13" type="primary">lpxC</name>
    <name evidence="13" type="ORF">E7203_06680</name>
</gene>
<evidence type="ECO:0000256" key="5">
    <source>
        <dbReference type="ARBA" id="ARBA00022516"/>
    </source>
</evidence>
<reference evidence="13" key="1">
    <citation type="submission" date="2019-04" db="EMBL/GenBank/DDBJ databases">
        <title>Evolution of Biomass-Degrading Anaerobic Consortia Revealed by Metagenomics.</title>
        <authorList>
            <person name="Peng X."/>
        </authorList>
    </citation>
    <scope>NUCLEOTIDE SEQUENCE</scope>
    <source>
        <strain evidence="13">SIG242</strain>
    </source>
</reference>
<dbReference type="NCBIfam" id="TIGR00325">
    <property type="entry name" value="lpxC"/>
    <property type="match status" value="1"/>
</dbReference>
<feature type="binding site" evidence="12">
    <location>
        <position position="85"/>
    </location>
    <ligand>
        <name>Zn(2+)</name>
        <dbReference type="ChEBI" id="CHEBI:29105"/>
    </ligand>
</feature>
<organism evidence="13 14">
    <name type="scientific">Selenomonas ruminantium</name>
    <dbReference type="NCBI Taxonomy" id="971"/>
    <lineage>
        <taxon>Bacteria</taxon>
        <taxon>Bacillati</taxon>
        <taxon>Bacillota</taxon>
        <taxon>Negativicutes</taxon>
        <taxon>Selenomonadales</taxon>
        <taxon>Selenomonadaceae</taxon>
        <taxon>Selenomonas</taxon>
    </lineage>
</organism>
<keyword evidence="9 12" id="KW-0862">Zinc</keyword>
<dbReference type="GO" id="GO:0046872">
    <property type="term" value="F:metal ion binding"/>
    <property type="evidence" value="ECO:0007669"/>
    <property type="project" value="UniProtKB-KW"/>
</dbReference>
<dbReference type="InterPro" id="IPR020568">
    <property type="entry name" value="Ribosomal_Su5_D2-typ_SF"/>
</dbReference>
<dbReference type="GO" id="GO:0103117">
    <property type="term" value="F:UDP-3-O-acyl-N-acetylglucosamine deacetylase activity"/>
    <property type="evidence" value="ECO:0007669"/>
    <property type="project" value="UniProtKB-UniRule"/>
</dbReference>
<dbReference type="EC" id="3.5.1.108" evidence="4 12"/>
<keyword evidence="8 12" id="KW-0378">Hydrolase</keyword>
<accession>A0A927ZZ17</accession>
<comment type="pathway">
    <text evidence="3 12">Glycolipid biosynthesis; lipid IV(A) biosynthesis; lipid IV(A) from (3R)-3-hydroxytetradecanoyl-[acyl-carrier-protein] and UDP-N-acetyl-alpha-D-glucosamine: step 2/6.</text>
</comment>
<dbReference type="RefSeq" id="WP_303669236.1">
    <property type="nucleotide sequence ID" value="NZ_SVCA01000005.1"/>
</dbReference>
<name>A0A927ZZ17_SELRU</name>
<protein>
    <recommendedName>
        <fullName evidence="4 12">UDP-3-O-acyl-N-acetylglucosamine deacetylase</fullName>
        <shortName evidence="12">UDP-3-O-acyl-GlcNAc deacetylase</shortName>
        <ecNumber evidence="4 12">3.5.1.108</ecNumber>
    </recommendedName>
    <alternativeName>
        <fullName evidence="12">UDP-3-O-[R-3-hydroxymyristoyl]-N-acetylglucosamine deacetylase</fullName>
    </alternativeName>
</protein>
<dbReference type="AlphaFoldDB" id="A0A927ZZ17"/>
<dbReference type="PANTHER" id="PTHR33694">
    <property type="entry name" value="UDP-3-O-ACYL-N-ACETYLGLUCOSAMINE DEACETYLASE 1, MITOCHONDRIAL-RELATED"/>
    <property type="match status" value="1"/>
</dbReference>
<dbReference type="Gene3D" id="3.30.1700.10">
    <property type="entry name" value="lpxc deacetylase, domain 2"/>
    <property type="match status" value="1"/>
</dbReference>
<evidence type="ECO:0000256" key="4">
    <source>
        <dbReference type="ARBA" id="ARBA00012745"/>
    </source>
</evidence>
<comment type="caution">
    <text evidence="13">The sequence shown here is derived from an EMBL/GenBank/DDBJ whole genome shotgun (WGS) entry which is preliminary data.</text>
</comment>
<feature type="active site" description="Proton donor" evidence="12">
    <location>
        <position position="268"/>
    </location>
</feature>
<keyword evidence="5 12" id="KW-0444">Lipid biosynthesis</keyword>
<evidence type="ECO:0000256" key="12">
    <source>
        <dbReference type="HAMAP-Rule" id="MF_00388"/>
    </source>
</evidence>
<dbReference type="Proteomes" id="UP000772151">
    <property type="component" value="Unassembled WGS sequence"/>
</dbReference>
<dbReference type="GO" id="GO:0016020">
    <property type="term" value="C:membrane"/>
    <property type="evidence" value="ECO:0007669"/>
    <property type="project" value="GOC"/>
</dbReference>
<dbReference type="InterPro" id="IPR011334">
    <property type="entry name" value="UDP-acyl_GlcNac_deAcase_C"/>
</dbReference>
<sequence>MKLSGGIDLQQTTLAAEASYTGIGLHSGREVHMVLKPAPADTGLVFVRTDLEGQPQIHATASNVTSTMRATTVEENGCKVFTIEHLMSAFHALRIDNCYIEIDAEEPPVADGSSLAFFQKMKDAGVKELAAERKEIVIDKVYRIDDEESNRFVMVLPYDGFRVSFTSVNPHKLIGVQYENFEISPDIYEREIAPARTIAYEQEIEALRNMGLGLGGTLESVIVYNDKGWLNPLHFEDELVRHKILDVIGDLRLAGPIRGHVIAVASGHALNTNLAKKLVENLG</sequence>
<feature type="binding site" evidence="12">
    <location>
        <position position="242"/>
    </location>
    <ligand>
        <name>Zn(2+)</name>
        <dbReference type="ChEBI" id="CHEBI:29105"/>
    </ligand>
</feature>
<dbReference type="GO" id="GO:0009245">
    <property type="term" value="P:lipid A biosynthetic process"/>
    <property type="evidence" value="ECO:0007669"/>
    <property type="project" value="UniProtKB-UniRule"/>
</dbReference>
<comment type="cofactor">
    <cofactor evidence="1 12">
        <name>Zn(2+)</name>
        <dbReference type="ChEBI" id="CHEBI:29105"/>
    </cofactor>
</comment>
<evidence type="ECO:0000256" key="11">
    <source>
        <dbReference type="ARBA" id="ARBA00024535"/>
    </source>
</evidence>
<feature type="binding site" evidence="12">
    <location>
        <position position="246"/>
    </location>
    <ligand>
        <name>Zn(2+)</name>
        <dbReference type="ChEBI" id="CHEBI:29105"/>
    </ligand>
</feature>
<dbReference type="EMBL" id="SVCA01000005">
    <property type="protein sequence ID" value="MBE6085138.1"/>
    <property type="molecule type" value="Genomic_DNA"/>
</dbReference>
<evidence type="ECO:0000256" key="3">
    <source>
        <dbReference type="ARBA" id="ARBA00005002"/>
    </source>
</evidence>
<dbReference type="Gene3D" id="3.30.230.20">
    <property type="entry name" value="lpxc deacetylase, domain 1"/>
    <property type="match status" value="1"/>
</dbReference>
<keyword evidence="7 12" id="KW-0479">Metal-binding</keyword>
<dbReference type="HAMAP" id="MF_00388">
    <property type="entry name" value="LpxC"/>
    <property type="match status" value="1"/>
</dbReference>
<dbReference type="Pfam" id="PF03331">
    <property type="entry name" value="LpxC"/>
    <property type="match status" value="1"/>
</dbReference>
<dbReference type="SUPFAM" id="SSF54211">
    <property type="entry name" value="Ribosomal protein S5 domain 2-like"/>
    <property type="match status" value="2"/>
</dbReference>
<comment type="function">
    <text evidence="2 12">Catalyzes the hydrolysis of UDP-3-O-myristoyl-N-acetylglucosamine to form UDP-3-O-myristoylglucosamine and acetate, the committed step in lipid A biosynthesis.</text>
</comment>
<comment type="similarity">
    <text evidence="12">Belongs to the LpxC family.</text>
</comment>
<evidence type="ECO:0000256" key="10">
    <source>
        <dbReference type="ARBA" id="ARBA00023098"/>
    </source>
</evidence>
<evidence type="ECO:0000256" key="2">
    <source>
        <dbReference type="ARBA" id="ARBA00002923"/>
    </source>
</evidence>
<evidence type="ECO:0000313" key="13">
    <source>
        <dbReference type="EMBL" id="MBE6085138.1"/>
    </source>
</evidence>
<evidence type="ECO:0000256" key="7">
    <source>
        <dbReference type="ARBA" id="ARBA00022723"/>
    </source>
</evidence>
<dbReference type="InterPro" id="IPR004463">
    <property type="entry name" value="UDP-acyl_GlcNac_deAcase"/>
</dbReference>
<keyword evidence="10 12" id="KW-0443">Lipid metabolism</keyword>
<dbReference type="PANTHER" id="PTHR33694:SF1">
    <property type="entry name" value="UDP-3-O-ACYL-N-ACETYLGLUCOSAMINE DEACETYLASE 1, MITOCHONDRIAL-RELATED"/>
    <property type="match status" value="1"/>
</dbReference>
<evidence type="ECO:0000313" key="14">
    <source>
        <dbReference type="Proteomes" id="UP000772151"/>
    </source>
</evidence>